<evidence type="ECO:0008006" key="3">
    <source>
        <dbReference type="Google" id="ProtNLM"/>
    </source>
</evidence>
<gene>
    <name evidence="1" type="ORF">E1A91_A01G221700v1</name>
</gene>
<dbReference type="EMBL" id="CM017636">
    <property type="protein sequence ID" value="TYJ50627.1"/>
    <property type="molecule type" value="Genomic_DNA"/>
</dbReference>
<reference evidence="1 2" key="1">
    <citation type="submission" date="2019-07" db="EMBL/GenBank/DDBJ databases">
        <title>WGS assembly of Gossypium mustelinum.</title>
        <authorList>
            <person name="Chen Z.J."/>
            <person name="Sreedasyam A."/>
            <person name="Ando A."/>
            <person name="Song Q."/>
            <person name="De L."/>
            <person name="Hulse-Kemp A."/>
            <person name="Ding M."/>
            <person name="Ye W."/>
            <person name="Kirkbride R."/>
            <person name="Jenkins J."/>
            <person name="Plott C."/>
            <person name="Lovell J."/>
            <person name="Lin Y.-M."/>
            <person name="Vaughn R."/>
            <person name="Liu B."/>
            <person name="Li W."/>
            <person name="Simpson S."/>
            <person name="Scheffler B."/>
            <person name="Saski C."/>
            <person name="Grover C."/>
            <person name="Hu G."/>
            <person name="Conover J."/>
            <person name="Carlson J."/>
            <person name="Shu S."/>
            <person name="Boston L."/>
            <person name="Williams M."/>
            <person name="Peterson D."/>
            <person name="Mcgee K."/>
            <person name="Jones D."/>
            <person name="Wendel J."/>
            <person name="Stelly D."/>
            <person name="Grimwood J."/>
            <person name="Schmutz J."/>
        </authorList>
    </citation>
    <scope>NUCLEOTIDE SEQUENCE [LARGE SCALE GENOMIC DNA]</scope>
    <source>
        <strain evidence="1">1408120.09</strain>
    </source>
</reference>
<name>A0A5D3AM06_GOSMU</name>
<sequence>MSLKVKRWGFSQGKWAKSHRSKGRGKVTELLACFRASTTTPAGSRSLSLQL</sequence>
<evidence type="ECO:0000313" key="1">
    <source>
        <dbReference type="EMBL" id="TYJ50626.1"/>
    </source>
</evidence>
<accession>A0A5D3AM06</accession>
<organism evidence="1 2">
    <name type="scientific">Gossypium mustelinum</name>
    <name type="common">Cotton</name>
    <name type="synonym">Gossypium caicoense</name>
    <dbReference type="NCBI Taxonomy" id="34275"/>
    <lineage>
        <taxon>Eukaryota</taxon>
        <taxon>Viridiplantae</taxon>
        <taxon>Streptophyta</taxon>
        <taxon>Embryophyta</taxon>
        <taxon>Tracheophyta</taxon>
        <taxon>Spermatophyta</taxon>
        <taxon>Magnoliopsida</taxon>
        <taxon>eudicotyledons</taxon>
        <taxon>Gunneridae</taxon>
        <taxon>Pentapetalae</taxon>
        <taxon>rosids</taxon>
        <taxon>malvids</taxon>
        <taxon>Malvales</taxon>
        <taxon>Malvaceae</taxon>
        <taxon>Malvoideae</taxon>
        <taxon>Gossypium</taxon>
    </lineage>
</organism>
<protein>
    <recommendedName>
        <fullName evidence="3">Ribosomal protein L10e/L16 domain-containing protein</fullName>
    </recommendedName>
</protein>
<keyword evidence="2" id="KW-1185">Reference proteome</keyword>
<dbReference type="Proteomes" id="UP000323597">
    <property type="component" value="Chromosome A01"/>
</dbReference>
<dbReference type="AlphaFoldDB" id="A0A5D3AM06"/>
<evidence type="ECO:0000313" key="2">
    <source>
        <dbReference type="Proteomes" id="UP000323597"/>
    </source>
</evidence>
<proteinExistence type="predicted"/>
<dbReference type="EMBL" id="CM017636">
    <property type="protein sequence ID" value="TYJ50626.1"/>
    <property type="molecule type" value="Genomic_DNA"/>
</dbReference>